<organism evidence="1 2">
    <name type="scientific">Paenibacillus phage Harrison</name>
    <dbReference type="NCBI Taxonomy" id="1636257"/>
    <lineage>
        <taxon>Viruses</taxon>
        <taxon>Duplodnaviria</taxon>
        <taxon>Heunggongvirae</taxon>
        <taxon>Uroviricota</taxon>
        <taxon>Caudoviricetes</taxon>
        <taxon>Gochnauervirinae</taxon>
        <taxon>Harrisonvirus</taxon>
        <taxon>Harrisonvirus harrison</taxon>
    </lineage>
</organism>
<protein>
    <submittedName>
        <fullName evidence="1">Uncharacterized protein</fullName>
    </submittedName>
</protein>
<keyword evidence="2" id="KW-1185">Reference proteome</keyword>
<proteinExistence type="predicted"/>
<gene>
    <name evidence="1" type="ORF">HARRISON_29</name>
</gene>
<accession>A0A0K2CYC0</accession>
<name>A0A0K2CYC0_9CAUD</name>
<reference evidence="1 2" key="1">
    <citation type="journal article" date="2015" name="Genome Announc.">
        <title>Complete Genome Sequences of Nine Phages Capable of Infecting Paenibacillus larvae, the Causative Agent of American Foulbrood Disease in Honeybees.</title>
        <authorList>
            <person name="Tsourkas P.K."/>
            <person name="Yost D.G."/>
            <person name="Krohn A."/>
            <person name="LeBlanc L."/>
            <person name="Zhang A."/>
            <person name="Stamereilers C."/>
            <person name="Amy P.S."/>
        </authorList>
    </citation>
    <scope>NUCLEOTIDE SEQUENCE [LARGE SCALE GENOMIC DNA]</scope>
</reference>
<evidence type="ECO:0000313" key="1">
    <source>
        <dbReference type="EMBL" id="ALA12488.1"/>
    </source>
</evidence>
<evidence type="ECO:0000313" key="2">
    <source>
        <dbReference type="Proteomes" id="UP000204186"/>
    </source>
</evidence>
<dbReference type="GeneID" id="26613493"/>
<dbReference type="Proteomes" id="UP000204186">
    <property type="component" value="Segment"/>
</dbReference>
<sequence>MQKHNEVLIGDGIEMKEASKNRSLIQKVGRF</sequence>
<dbReference type="EMBL" id="KT361651">
    <property type="protein sequence ID" value="ALA12488.1"/>
    <property type="molecule type" value="Genomic_DNA"/>
</dbReference>
<dbReference type="KEGG" id="vg:26613493"/>
<dbReference type="RefSeq" id="YP_009193842.1">
    <property type="nucleotide sequence ID" value="NC_028746.1"/>
</dbReference>